<evidence type="ECO:0000256" key="5">
    <source>
        <dbReference type="SAM" id="Phobius"/>
    </source>
</evidence>
<feature type="transmembrane region" description="Helical" evidence="5">
    <location>
        <begin position="126"/>
        <end position="148"/>
    </location>
</feature>
<sequence>MVTLCMLALERIRATIDYRTYEKAGSFHGYLLAAIQWTIVFVAMIILIFNSYTNSSGERKLACLLTTQNSTKVASLMMLTMALAEIASLATFYSLLHLNQRKRLAAGCSTLTEKYQIDENIRCTKLMIPIVWTHFLLLFPPMCSFALYAEIDDRIDRRTFAILIAASDWTPWYCLVLPIVIFWRQKSLRVALRRKLQEMGLNRVNPLESQTDRFAQEQARHFDLLNTMWNSQSAR</sequence>
<organism evidence="6 7">
    <name type="scientific">Plectus sambesii</name>
    <dbReference type="NCBI Taxonomy" id="2011161"/>
    <lineage>
        <taxon>Eukaryota</taxon>
        <taxon>Metazoa</taxon>
        <taxon>Ecdysozoa</taxon>
        <taxon>Nematoda</taxon>
        <taxon>Chromadorea</taxon>
        <taxon>Plectida</taxon>
        <taxon>Plectina</taxon>
        <taxon>Plectoidea</taxon>
        <taxon>Plectidae</taxon>
        <taxon>Plectus</taxon>
    </lineage>
</organism>
<name>A0A914XUM0_9BILA</name>
<proteinExistence type="predicted"/>
<dbReference type="Proteomes" id="UP000887566">
    <property type="component" value="Unplaced"/>
</dbReference>
<evidence type="ECO:0000313" key="6">
    <source>
        <dbReference type="Proteomes" id="UP000887566"/>
    </source>
</evidence>
<evidence type="ECO:0000313" key="7">
    <source>
        <dbReference type="WBParaSite" id="PSAMB.scaffold974size37750.g10043.t1"/>
    </source>
</evidence>
<dbReference type="InterPro" id="IPR053286">
    <property type="entry name" value="Nematode_rcpt-like_srab"/>
</dbReference>
<keyword evidence="2 5" id="KW-0812">Transmembrane</keyword>
<evidence type="ECO:0000256" key="3">
    <source>
        <dbReference type="ARBA" id="ARBA00022989"/>
    </source>
</evidence>
<evidence type="ECO:0000256" key="1">
    <source>
        <dbReference type="ARBA" id="ARBA00004141"/>
    </source>
</evidence>
<protein>
    <submittedName>
        <fullName evidence="7">G protein-coupled receptor</fullName>
    </submittedName>
</protein>
<dbReference type="PANTHER" id="PTHR46561">
    <property type="entry name" value="SERPENTINE RECEPTOR, CLASS AB (CLASS A-LIKE)-RELATED"/>
    <property type="match status" value="1"/>
</dbReference>
<feature type="transmembrane region" description="Helical" evidence="5">
    <location>
        <begin position="73"/>
        <end position="96"/>
    </location>
</feature>
<feature type="transmembrane region" description="Helical" evidence="5">
    <location>
        <begin position="30"/>
        <end position="52"/>
    </location>
</feature>
<accession>A0A914XUM0</accession>
<dbReference type="SUPFAM" id="SSF81321">
    <property type="entry name" value="Family A G protein-coupled receptor-like"/>
    <property type="match status" value="1"/>
</dbReference>
<evidence type="ECO:0000256" key="4">
    <source>
        <dbReference type="ARBA" id="ARBA00023136"/>
    </source>
</evidence>
<evidence type="ECO:0000256" key="2">
    <source>
        <dbReference type="ARBA" id="ARBA00022692"/>
    </source>
</evidence>
<keyword evidence="3 5" id="KW-1133">Transmembrane helix</keyword>
<reference evidence="7" key="1">
    <citation type="submission" date="2022-11" db="UniProtKB">
        <authorList>
            <consortium name="WormBaseParasite"/>
        </authorList>
    </citation>
    <scope>IDENTIFICATION</scope>
</reference>
<keyword evidence="6" id="KW-1185">Reference proteome</keyword>
<dbReference type="AlphaFoldDB" id="A0A914XUM0"/>
<keyword evidence="4 5" id="KW-0472">Membrane</keyword>
<dbReference type="InterPro" id="IPR019408">
    <property type="entry name" value="7TM_GPCR_serpentine_rcpt_Srab"/>
</dbReference>
<dbReference type="PANTHER" id="PTHR46561:SF11">
    <property type="entry name" value="SERPENTINE RECEPTOR CLASS ALPHA_BETA-14"/>
    <property type="match status" value="1"/>
</dbReference>
<dbReference type="Gene3D" id="1.20.1070.10">
    <property type="entry name" value="Rhodopsin 7-helix transmembrane proteins"/>
    <property type="match status" value="1"/>
</dbReference>
<dbReference type="Pfam" id="PF10292">
    <property type="entry name" value="7TM_GPCR_Srab"/>
    <property type="match status" value="1"/>
</dbReference>
<dbReference type="WBParaSite" id="PSAMB.scaffold974size37750.g10043.t1">
    <property type="protein sequence ID" value="PSAMB.scaffold974size37750.g10043.t1"/>
    <property type="gene ID" value="PSAMB.scaffold974size37750.g10043"/>
</dbReference>
<comment type="subcellular location">
    <subcellularLocation>
        <location evidence="1">Membrane</location>
        <topology evidence="1">Multi-pass membrane protein</topology>
    </subcellularLocation>
</comment>
<feature type="transmembrane region" description="Helical" evidence="5">
    <location>
        <begin position="160"/>
        <end position="183"/>
    </location>
</feature>
<dbReference type="GO" id="GO:0016020">
    <property type="term" value="C:membrane"/>
    <property type="evidence" value="ECO:0007669"/>
    <property type="project" value="UniProtKB-SubCell"/>
</dbReference>